<proteinExistence type="predicted"/>
<feature type="compositionally biased region" description="Polar residues" evidence="1">
    <location>
        <begin position="922"/>
        <end position="935"/>
    </location>
</feature>
<evidence type="ECO:0000256" key="1">
    <source>
        <dbReference type="SAM" id="MobiDB-lite"/>
    </source>
</evidence>
<feature type="region of interest" description="Disordered" evidence="1">
    <location>
        <begin position="493"/>
        <end position="565"/>
    </location>
</feature>
<evidence type="ECO:0000313" key="3">
    <source>
        <dbReference type="Proteomes" id="UP000536624"/>
    </source>
</evidence>
<reference evidence="2 3" key="1">
    <citation type="submission" date="2020-02" db="EMBL/GenBank/DDBJ databases">
        <title>Streptomyces malaysiensis DSM14702 (JHCC583434, PFL_A843) Genome sequencing and assembly.</title>
        <authorList>
            <person name="Samborskyy M."/>
        </authorList>
    </citation>
    <scope>NUCLEOTIDE SEQUENCE [LARGE SCALE GENOMIC DNA]</scope>
    <source>
        <strain evidence="2 3">DSM 14702</strain>
    </source>
</reference>
<feature type="region of interest" description="Disordered" evidence="1">
    <location>
        <begin position="737"/>
        <end position="760"/>
    </location>
</feature>
<comment type="caution">
    <text evidence="2">The sequence shown here is derived from an EMBL/GenBank/DDBJ whole genome shotgun (WGS) entry which is preliminary data.</text>
</comment>
<name>A0A7X6B0V0_STRMQ</name>
<dbReference type="EC" id="3.2.1.-" evidence="2"/>
<organism evidence="2 3">
    <name type="scientific">Streptomyces malaysiensis</name>
    <dbReference type="NCBI Taxonomy" id="92644"/>
    <lineage>
        <taxon>Bacteria</taxon>
        <taxon>Bacillati</taxon>
        <taxon>Actinomycetota</taxon>
        <taxon>Actinomycetes</taxon>
        <taxon>Kitasatosporales</taxon>
        <taxon>Streptomycetaceae</taxon>
        <taxon>Streptomyces</taxon>
        <taxon>Streptomyces violaceusniger group</taxon>
    </lineage>
</organism>
<feature type="compositionally biased region" description="Basic residues" evidence="1">
    <location>
        <begin position="785"/>
        <end position="797"/>
    </location>
</feature>
<feature type="compositionally biased region" description="Basic residues" evidence="1">
    <location>
        <begin position="748"/>
        <end position="760"/>
    </location>
</feature>
<evidence type="ECO:0000313" key="2">
    <source>
        <dbReference type="EMBL" id="NIY68662.1"/>
    </source>
</evidence>
<feature type="region of interest" description="Disordered" evidence="1">
    <location>
        <begin position="922"/>
        <end position="963"/>
    </location>
</feature>
<dbReference type="AlphaFoldDB" id="A0A7X6B0V0"/>
<dbReference type="GO" id="GO:0016798">
    <property type="term" value="F:hydrolase activity, acting on glycosyl bonds"/>
    <property type="evidence" value="ECO:0007669"/>
    <property type="project" value="UniProtKB-KW"/>
</dbReference>
<feature type="compositionally biased region" description="Low complexity" evidence="1">
    <location>
        <begin position="625"/>
        <end position="644"/>
    </location>
</feature>
<dbReference type="EMBL" id="JAALLH010000001">
    <property type="protein sequence ID" value="NIY68662.1"/>
    <property type="molecule type" value="Genomic_DNA"/>
</dbReference>
<dbReference type="Proteomes" id="UP000536624">
    <property type="component" value="Unassembled WGS sequence"/>
</dbReference>
<sequence length="963" mass="100568">MQHPQVHLFADVELEQRGLESLHRTGRVALDDEVELLDLTGLEHLVQVLQGDPAGALGERRVPLAGGALLGDLAGGAVLVDDEEVVARAGHVGQTEHQDRGRRAGLLQRVPVVVEHRPDAAVRVADDHRVADPQGAALDQHGGHGAAAAVEVGLDRDALCVLLRVGPQVERGVGGEDDGLEQAVDVQTLLGGDVDEHGVAAVLLGHQAVLGQLTAHLGRVRALDVDLVDRDHDRHIGRLGVVQRLDRLGHHTVVGRHHEDRDVGRLGTAGTHGGERLVTRGVDEGDPALFAVDLGRDLVGTDVLGDATGLARDHVGLADRVQQSRLTVVDVTHDGHHRRTRGEHLLAALVLAELDVEGLEKLAVLLLRADDLDVVVHLVGEKLERLVGDGLRRGDHLAQVEHHLDQGRRVGVDLLREVGQRGTTRQPDRLAVAARQHHTADGRGLHGLVLLAPLPLRLTATTRGTAGTAEGALGAAAATGTAGTATETGTATAAEAATAAGTPRTAGETAATTGTTATATTGTTGETAATTGTTAAATTGTTATAGTATATAAGARTRAGSRTLRHHARVRARTAAGTRTRAATLGALRTGHLARSGTRTAGAALATAGTALTAALRARTGTGLAAGTRGAAGTGRLRARHTGGATRGEGVVTGTGTGRTGTARTRTLLTRTRATTATLTALALTTLTLARCARTAAGARTGRGARLGGRVRLGRGGLGAGGRRCGELGLRRSRRRGGARLGAGGRTGARRGARARRGCRGRSAALALGRHRLRAGRRGLGGGRTGRRRRTRGRRFGRRLTRRRGLTSGAAGAVATLESVSQLAHNRRLDRGGRRTYKFTEFLELGHDDLALNSELLGEFVYPDLSHFAPFRSGLSPDRRYFMGVLIAYSSSAHRNLDLLPTREVPDRTVARAVLPTTQGVACSPRSTNRRSAVVSSAPGPLKAREKARRRTARSRQTRVGWT</sequence>
<protein>
    <submittedName>
        <fullName evidence="2">Xyloglucanase</fullName>
        <ecNumber evidence="2">3.2.1.-</ecNumber>
    </submittedName>
</protein>
<accession>A0A7X6B0V0</accession>
<gene>
    <name evidence="2" type="ORF">SMALB_6758</name>
</gene>
<feature type="region of interest" description="Disordered" evidence="1">
    <location>
        <begin position="625"/>
        <end position="661"/>
    </location>
</feature>
<feature type="compositionally biased region" description="Basic residues" evidence="1">
    <location>
        <begin position="946"/>
        <end position="957"/>
    </location>
</feature>
<feature type="compositionally biased region" description="Low complexity" evidence="1">
    <location>
        <begin position="493"/>
        <end position="562"/>
    </location>
</feature>
<keyword evidence="2" id="KW-0326">Glycosidase</keyword>
<feature type="compositionally biased region" description="Gly residues" evidence="1">
    <location>
        <begin position="645"/>
        <end position="659"/>
    </location>
</feature>
<keyword evidence="2" id="KW-0378">Hydrolase</keyword>
<feature type="region of interest" description="Disordered" evidence="1">
    <location>
        <begin position="776"/>
        <end position="797"/>
    </location>
</feature>